<accession>A0A917LDQ6</accession>
<evidence type="ECO:0000313" key="1">
    <source>
        <dbReference type="EMBL" id="GGG15115.1"/>
    </source>
</evidence>
<keyword evidence="2" id="KW-1185">Reference proteome</keyword>
<name>A0A917LDQ6_9NOCA</name>
<comment type="caution">
    <text evidence="1">The sequence shown here is derived from an EMBL/GenBank/DDBJ whole genome shotgun (WGS) entry which is preliminary data.</text>
</comment>
<reference evidence="1" key="1">
    <citation type="journal article" date="2014" name="Int. J. Syst. Evol. Microbiol.">
        <title>Complete genome sequence of Corynebacterium casei LMG S-19264T (=DSM 44701T), isolated from a smear-ripened cheese.</title>
        <authorList>
            <consortium name="US DOE Joint Genome Institute (JGI-PGF)"/>
            <person name="Walter F."/>
            <person name="Albersmeier A."/>
            <person name="Kalinowski J."/>
            <person name="Ruckert C."/>
        </authorList>
    </citation>
    <scope>NUCLEOTIDE SEQUENCE</scope>
    <source>
        <strain evidence="1">CCM 7905</strain>
    </source>
</reference>
<gene>
    <name evidence="1" type="ORF">GCM10007304_31460</name>
</gene>
<dbReference type="Proteomes" id="UP000654257">
    <property type="component" value="Unassembled WGS sequence"/>
</dbReference>
<sequence length="136" mass="13681">MTDIAAQSVADRLGRHLTTWGGASVVLGGALGIAGRSPSIRAFGVQSAGWGAIDLLIAGAGALSKKPPTTSKLRKTLWVNAGLDVGYIAAGAHVAVRKPRFGGRITVEEAAGHGVAVVVQGAALLLLDTVHARALG</sequence>
<dbReference type="InterPro" id="IPR054261">
    <property type="entry name" value="DUF6992"/>
</dbReference>
<dbReference type="EMBL" id="BMCU01000003">
    <property type="protein sequence ID" value="GGG15115.1"/>
    <property type="molecule type" value="Genomic_DNA"/>
</dbReference>
<dbReference type="Pfam" id="PF22503">
    <property type="entry name" value="DUF6992"/>
    <property type="match status" value="1"/>
</dbReference>
<protein>
    <submittedName>
        <fullName evidence="1">Uncharacterized protein</fullName>
    </submittedName>
</protein>
<evidence type="ECO:0000313" key="2">
    <source>
        <dbReference type="Proteomes" id="UP000654257"/>
    </source>
</evidence>
<reference evidence="1" key="2">
    <citation type="submission" date="2020-09" db="EMBL/GenBank/DDBJ databases">
        <authorList>
            <person name="Sun Q."/>
            <person name="Sedlacek I."/>
        </authorList>
    </citation>
    <scope>NUCLEOTIDE SEQUENCE</scope>
    <source>
        <strain evidence="1">CCM 7905</strain>
    </source>
</reference>
<organism evidence="1 2">
    <name type="scientific">Rhodococcoides trifolii</name>
    <dbReference type="NCBI Taxonomy" id="908250"/>
    <lineage>
        <taxon>Bacteria</taxon>
        <taxon>Bacillati</taxon>
        <taxon>Actinomycetota</taxon>
        <taxon>Actinomycetes</taxon>
        <taxon>Mycobacteriales</taxon>
        <taxon>Nocardiaceae</taxon>
        <taxon>Rhodococcoides</taxon>
    </lineage>
</organism>
<dbReference type="AlphaFoldDB" id="A0A917LDQ6"/>
<dbReference type="RefSeq" id="WP_188545772.1">
    <property type="nucleotide sequence ID" value="NZ_BMCU01000003.1"/>
</dbReference>
<proteinExistence type="predicted"/>